<dbReference type="Proteomes" id="UP000499080">
    <property type="component" value="Unassembled WGS sequence"/>
</dbReference>
<evidence type="ECO:0000313" key="2">
    <source>
        <dbReference type="EMBL" id="GBM88961.1"/>
    </source>
</evidence>
<accession>A0A4Y2JF70</accession>
<comment type="caution">
    <text evidence="2">The sequence shown here is derived from an EMBL/GenBank/DDBJ whole genome shotgun (WGS) entry which is preliminary data.</text>
</comment>
<dbReference type="AlphaFoldDB" id="A0A4Y2JF70"/>
<proteinExistence type="predicted"/>
<keyword evidence="3" id="KW-1185">Reference proteome</keyword>
<dbReference type="EMBL" id="BGPR01003503">
    <property type="protein sequence ID" value="GBM88961.1"/>
    <property type="molecule type" value="Genomic_DNA"/>
</dbReference>
<evidence type="ECO:0000313" key="3">
    <source>
        <dbReference type="Proteomes" id="UP000499080"/>
    </source>
</evidence>
<reference evidence="2 3" key="1">
    <citation type="journal article" date="2019" name="Sci. Rep.">
        <title>Orb-weaving spider Araneus ventricosus genome elucidates the spidroin gene catalogue.</title>
        <authorList>
            <person name="Kono N."/>
            <person name="Nakamura H."/>
            <person name="Ohtoshi R."/>
            <person name="Moran D.A.P."/>
            <person name="Shinohara A."/>
            <person name="Yoshida Y."/>
            <person name="Fujiwara M."/>
            <person name="Mori M."/>
            <person name="Tomita M."/>
            <person name="Arakawa K."/>
        </authorList>
    </citation>
    <scope>NUCLEOTIDE SEQUENCE [LARGE SCALE GENOMIC DNA]</scope>
</reference>
<name>A0A4Y2JF70_ARAVE</name>
<evidence type="ECO:0000256" key="1">
    <source>
        <dbReference type="SAM" id="MobiDB-lite"/>
    </source>
</evidence>
<feature type="region of interest" description="Disordered" evidence="1">
    <location>
        <begin position="110"/>
        <end position="134"/>
    </location>
</feature>
<gene>
    <name evidence="2" type="ORF">AVEN_269061_1</name>
</gene>
<organism evidence="2 3">
    <name type="scientific">Araneus ventricosus</name>
    <name type="common">Orbweaver spider</name>
    <name type="synonym">Epeira ventricosa</name>
    <dbReference type="NCBI Taxonomy" id="182803"/>
    <lineage>
        <taxon>Eukaryota</taxon>
        <taxon>Metazoa</taxon>
        <taxon>Ecdysozoa</taxon>
        <taxon>Arthropoda</taxon>
        <taxon>Chelicerata</taxon>
        <taxon>Arachnida</taxon>
        <taxon>Araneae</taxon>
        <taxon>Araneomorphae</taxon>
        <taxon>Entelegynae</taxon>
        <taxon>Araneoidea</taxon>
        <taxon>Araneidae</taxon>
        <taxon>Araneus</taxon>
    </lineage>
</organism>
<sequence length="134" mass="15352">MPACRSACEHDTSKFQRATVTLIVILKLLRWLDGSMIRQNWTSIRGLSPPCSWCNDHRSLSSVQTVRSGDIGECPYGRGNPFHKDIKYQGTAWDHFPSRSFDTRSSFRVSGHMSRMGKPTNPEENRDKFFVEKS</sequence>
<feature type="compositionally biased region" description="Basic and acidic residues" evidence="1">
    <location>
        <begin position="121"/>
        <end position="134"/>
    </location>
</feature>
<protein>
    <submittedName>
        <fullName evidence="2">Uncharacterized protein</fullName>
    </submittedName>
</protein>